<evidence type="ECO:0000313" key="8">
    <source>
        <dbReference type="EMBL" id="AWI07363.1"/>
    </source>
</evidence>
<evidence type="ECO:0000256" key="3">
    <source>
        <dbReference type="ARBA" id="ARBA00009789"/>
    </source>
</evidence>
<comment type="catalytic activity">
    <reaction evidence="1 7">
        <text>2-C-methyl-D-erythritol 4-phosphate + CTP + H(+) = 4-CDP-2-C-methyl-D-erythritol + diphosphate</text>
        <dbReference type="Rhea" id="RHEA:13429"/>
        <dbReference type="ChEBI" id="CHEBI:15378"/>
        <dbReference type="ChEBI" id="CHEBI:33019"/>
        <dbReference type="ChEBI" id="CHEBI:37563"/>
        <dbReference type="ChEBI" id="CHEBI:57823"/>
        <dbReference type="ChEBI" id="CHEBI:58262"/>
        <dbReference type="EC" id="2.7.7.60"/>
    </reaction>
</comment>
<keyword evidence="4 7" id="KW-0808">Transferase</keyword>
<dbReference type="PANTHER" id="PTHR32125:SF4">
    <property type="entry name" value="2-C-METHYL-D-ERYTHRITOL 4-PHOSPHATE CYTIDYLYLTRANSFERASE, CHLOROPLASTIC"/>
    <property type="match status" value="1"/>
</dbReference>
<comment type="pathway">
    <text evidence="2 7">Isoprenoid biosynthesis; isopentenyl diphosphate biosynthesis via DXP pathway; isopentenyl diphosphate from 1-deoxy-D-xylulose 5-phosphate: step 2/6.</text>
</comment>
<dbReference type="CDD" id="cd02516">
    <property type="entry name" value="CDP-ME_synthetase"/>
    <property type="match status" value="1"/>
</dbReference>
<dbReference type="PROSITE" id="PS01295">
    <property type="entry name" value="ISPD"/>
    <property type="match status" value="1"/>
</dbReference>
<sequence>MGKNYAIILAAGKGKRMGAGINKQFLNIKSKPILYYSLKTFSDNPLIDEIILVCSSSEIDYCREQVVRKYGIKKVLKIVSGGEERQDSVINGLRSIIDCDIVLIHDGARPFVNFSIIENGIKYAETYGACTCGINPKDTIKIKGNDGFSLDTLDRSKLFCVQTPQCFKYDLIMKCHEKLIQDNIFVTDDTSVVEFYGNKVYLYEGSYNNIKITTQEDLVVAERILEKN</sequence>
<feature type="site" description="Positions MEP for the nucleophilic attack" evidence="7">
    <location>
        <position position="155"/>
    </location>
</feature>
<keyword evidence="9" id="KW-1185">Reference proteome</keyword>
<dbReference type="UniPathway" id="UPA00056">
    <property type="reaction ID" value="UER00093"/>
</dbReference>
<feature type="site" description="Transition state stabilizer" evidence="7">
    <location>
        <position position="16"/>
    </location>
</feature>
<proteinExistence type="inferred from homology"/>
<evidence type="ECO:0000256" key="1">
    <source>
        <dbReference type="ARBA" id="ARBA00001282"/>
    </source>
</evidence>
<dbReference type="InterPro" id="IPR018294">
    <property type="entry name" value="ISPD_synthase_CS"/>
</dbReference>
<dbReference type="InterPro" id="IPR034683">
    <property type="entry name" value="IspD/TarI"/>
</dbReference>
<dbReference type="RefSeq" id="WP_032079542.1">
    <property type="nucleotide sequence ID" value="NZ_CP020953.1"/>
</dbReference>
<dbReference type="PANTHER" id="PTHR32125">
    <property type="entry name" value="2-C-METHYL-D-ERYTHRITOL 4-PHOSPHATE CYTIDYLYLTRANSFERASE, CHLOROPLASTIC"/>
    <property type="match status" value="1"/>
</dbReference>
<evidence type="ECO:0000256" key="5">
    <source>
        <dbReference type="ARBA" id="ARBA00022695"/>
    </source>
</evidence>
<evidence type="ECO:0000256" key="7">
    <source>
        <dbReference type="HAMAP-Rule" id="MF_00108"/>
    </source>
</evidence>
<dbReference type="HAMAP" id="MF_00108">
    <property type="entry name" value="IspD"/>
    <property type="match status" value="1"/>
</dbReference>
<dbReference type="EC" id="2.7.7.60" evidence="7"/>
<comment type="function">
    <text evidence="7">Catalyzes the formation of 4-diphosphocytidyl-2-C-methyl-D-erythritol from CTP and 2-C-methyl-D-erythritol 4-phosphate (MEP).</text>
</comment>
<dbReference type="InterPro" id="IPR001228">
    <property type="entry name" value="IspD"/>
</dbReference>
<feature type="site" description="Positions MEP for the nucleophilic attack" evidence="7">
    <location>
        <position position="211"/>
    </location>
</feature>
<evidence type="ECO:0000256" key="6">
    <source>
        <dbReference type="ARBA" id="ARBA00023229"/>
    </source>
</evidence>
<evidence type="ECO:0000256" key="4">
    <source>
        <dbReference type="ARBA" id="ARBA00022679"/>
    </source>
</evidence>
<dbReference type="KEGG" id="cdrk:B9W14_23740"/>
<dbReference type="GO" id="GO:0050518">
    <property type="term" value="F:2-C-methyl-D-erythritol 4-phosphate cytidylyltransferase activity"/>
    <property type="evidence" value="ECO:0007669"/>
    <property type="project" value="UniProtKB-UniRule"/>
</dbReference>
<keyword evidence="5 7" id="KW-0548">Nucleotidyltransferase</keyword>
<dbReference type="EMBL" id="CP020953">
    <property type="protein sequence ID" value="AWI07363.1"/>
    <property type="molecule type" value="Genomic_DNA"/>
</dbReference>
<dbReference type="Pfam" id="PF01128">
    <property type="entry name" value="IspD"/>
    <property type="match status" value="1"/>
</dbReference>
<dbReference type="Gene3D" id="3.90.550.10">
    <property type="entry name" value="Spore Coat Polysaccharide Biosynthesis Protein SpsA, Chain A"/>
    <property type="match status" value="1"/>
</dbReference>
<accession>A0A2U8DX84</accession>
<name>A0A2U8DX84_9CLOT</name>
<dbReference type="OrthoDB" id="9806837at2"/>
<protein>
    <recommendedName>
        <fullName evidence="7">2-C-methyl-D-erythritol 4-phosphate cytidylyltransferase</fullName>
        <ecNumber evidence="7">2.7.7.60</ecNumber>
    </recommendedName>
    <alternativeName>
        <fullName evidence="7">4-diphosphocytidyl-2C-methyl-D-erythritol synthase</fullName>
    </alternativeName>
    <alternativeName>
        <fullName evidence="7">MEP cytidylyltransferase</fullName>
        <shortName evidence="7">MCT</shortName>
    </alternativeName>
</protein>
<dbReference type="SUPFAM" id="SSF53448">
    <property type="entry name" value="Nucleotide-diphospho-sugar transferases"/>
    <property type="match status" value="1"/>
</dbReference>
<keyword evidence="6 7" id="KW-0414">Isoprene biosynthesis</keyword>
<evidence type="ECO:0000256" key="2">
    <source>
        <dbReference type="ARBA" id="ARBA00004787"/>
    </source>
</evidence>
<evidence type="ECO:0000313" key="9">
    <source>
        <dbReference type="Proteomes" id="UP000244910"/>
    </source>
</evidence>
<feature type="site" description="Transition state stabilizer" evidence="7">
    <location>
        <position position="23"/>
    </location>
</feature>
<gene>
    <name evidence="7" type="primary">ispD</name>
    <name evidence="8" type="ORF">B9W14_23740</name>
</gene>
<reference evidence="9" key="1">
    <citation type="submission" date="2017-04" db="EMBL/GenBank/DDBJ databases">
        <authorList>
            <person name="Song Y."/>
            <person name="Cho B.-K."/>
        </authorList>
    </citation>
    <scope>NUCLEOTIDE SEQUENCE [LARGE SCALE GENOMIC DNA]</scope>
    <source>
        <strain evidence="9">SL1</strain>
    </source>
</reference>
<dbReference type="NCBIfam" id="TIGR00453">
    <property type="entry name" value="ispD"/>
    <property type="match status" value="1"/>
</dbReference>
<dbReference type="GO" id="GO:0019288">
    <property type="term" value="P:isopentenyl diphosphate biosynthetic process, methylerythritol 4-phosphate pathway"/>
    <property type="evidence" value="ECO:0007669"/>
    <property type="project" value="UniProtKB-UniRule"/>
</dbReference>
<dbReference type="FunFam" id="3.90.550.10:FF:000003">
    <property type="entry name" value="2-C-methyl-D-erythritol 4-phosphate cytidylyltransferase"/>
    <property type="match status" value="1"/>
</dbReference>
<dbReference type="Proteomes" id="UP000244910">
    <property type="component" value="Chromosome"/>
</dbReference>
<comment type="similarity">
    <text evidence="3 7">Belongs to the IspD/TarI cytidylyltransferase family. IspD subfamily.</text>
</comment>
<dbReference type="InterPro" id="IPR029044">
    <property type="entry name" value="Nucleotide-diphossugar_trans"/>
</dbReference>
<organism evidence="8 9">
    <name type="scientific">Clostridium drakei</name>
    <dbReference type="NCBI Taxonomy" id="332101"/>
    <lineage>
        <taxon>Bacteria</taxon>
        <taxon>Bacillati</taxon>
        <taxon>Bacillota</taxon>
        <taxon>Clostridia</taxon>
        <taxon>Eubacteriales</taxon>
        <taxon>Clostridiaceae</taxon>
        <taxon>Clostridium</taxon>
    </lineage>
</organism>
<dbReference type="InterPro" id="IPR050088">
    <property type="entry name" value="IspD/TarI_cytidylyltransf_bact"/>
</dbReference>
<dbReference type="AlphaFoldDB" id="A0A2U8DX84"/>